<dbReference type="InterPro" id="IPR002545">
    <property type="entry name" value="CheW-lke_dom"/>
</dbReference>
<evidence type="ECO:0000256" key="12">
    <source>
        <dbReference type="PROSITE-ProRule" id="PRU00110"/>
    </source>
</evidence>
<evidence type="ECO:0000256" key="11">
    <source>
        <dbReference type="ARBA" id="ARBA00035100"/>
    </source>
</evidence>
<gene>
    <name evidence="18" type="ORF">C8N45_103295</name>
</gene>
<dbReference type="GO" id="GO:0006935">
    <property type="term" value="P:chemotaxis"/>
    <property type="evidence" value="ECO:0007669"/>
    <property type="project" value="UniProtKB-KW"/>
</dbReference>
<evidence type="ECO:0000256" key="7">
    <source>
        <dbReference type="ARBA" id="ARBA00022741"/>
    </source>
</evidence>
<dbReference type="Gene3D" id="3.30.565.10">
    <property type="entry name" value="Histidine kinase-like ATPase, C-terminal domain"/>
    <property type="match status" value="1"/>
</dbReference>
<feature type="domain" description="Histidine kinase" evidence="15">
    <location>
        <begin position="300"/>
        <end position="538"/>
    </location>
</feature>
<evidence type="ECO:0000256" key="9">
    <source>
        <dbReference type="ARBA" id="ARBA00022840"/>
    </source>
</evidence>
<dbReference type="InterPro" id="IPR004358">
    <property type="entry name" value="Sig_transdc_His_kin-like_C"/>
</dbReference>
<organism evidence="18 19">
    <name type="scientific">Yoonia sediminilitoris</name>
    <dbReference type="NCBI Taxonomy" id="1286148"/>
    <lineage>
        <taxon>Bacteria</taxon>
        <taxon>Pseudomonadati</taxon>
        <taxon>Pseudomonadota</taxon>
        <taxon>Alphaproteobacteria</taxon>
        <taxon>Rhodobacterales</taxon>
        <taxon>Paracoccaceae</taxon>
        <taxon>Yoonia</taxon>
    </lineage>
</organism>
<dbReference type="PROSITE" id="PS50894">
    <property type="entry name" value="HPT"/>
    <property type="match status" value="1"/>
</dbReference>
<proteinExistence type="predicted"/>
<dbReference type="OrthoDB" id="9803176at2"/>
<evidence type="ECO:0000256" key="3">
    <source>
        <dbReference type="ARBA" id="ARBA00021495"/>
    </source>
</evidence>
<evidence type="ECO:0000256" key="4">
    <source>
        <dbReference type="ARBA" id="ARBA00022500"/>
    </source>
</evidence>
<dbReference type="SUPFAM" id="SSF55874">
    <property type="entry name" value="ATPase domain of HSP90 chaperone/DNA topoisomerase II/histidine kinase"/>
    <property type="match status" value="1"/>
</dbReference>
<reference evidence="18 19" key="1">
    <citation type="submission" date="2018-04" db="EMBL/GenBank/DDBJ databases">
        <title>Genomic Encyclopedia of Archaeal and Bacterial Type Strains, Phase II (KMG-II): from individual species to whole genera.</title>
        <authorList>
            <person name="Goeker M."/>
        </authorList>
    </citation>
    <scope>NUCLEOTIDE SEQUENCE [LARGE SCALE GENOMIC DNA]</scope>
    <source>
        <strain evidence="18 19">DSM 29955</strain>
    </source>
</reference>
<dbReference type="GO" id="GO:0005737">
    <property type="term" value="C:cytoplasm"/>
    <property type="evidence" value="ECO:0007669"/>
    <property type="project" value="InterPro"/>
</dbReference>
<evidence type="ECO:0000256" key="1">
    <source>
        <dbReference type="ARBA" id="ARBA00000085"/>
    </source>
</evidence>
<dbReference type="Pfam" id="PF01627">
    <property type="entry name" value="Hpt"/>
    <property type="match status" value="1"/>
</dbReference>
<dbReference type="PANTHER" id="PTHR43395:SF10">
    <property type="entry name" value="CHEMOTAXIS PROTEIN CHEA"/>
    <property type="match status" value="1"/>
</dbReference>
<keyword evidence="5 12" id="KW-0597">Phosphoprotein</keyword>
<evidence type="ECO:0000256" key="5">
    <source>
        <dbReference type="ARBA" id="ARBA00022553"/>
    </source>
</evidence>
<dbReference type="EMBL" id="QBUD01000003">
    <property type="protein sequence ID" value="PUB16438.1"/>
    <property type="molecule type" value="Genomic_DNA"/>
</dbReference>
<dbReference type="InterPro" id="IPR008207">
    <property type="entry name" value="Sig_transdc_His_kin_Hpt_dom"/>
</dbReference>
<dbReference type="Proteomes" id="UP000244523">
    <property type="component" value="Unassembled WGS sequence"/>
</dbReference>
<comment type="caution">
    <text evidence="18">The sequence shown here is derived from an EMBL/GenBank/DDBJ whole genome shotgun (WGS) entry which is preliminary data.</text>
</comment>
<keyword evidence="8 18" id="KW-0418">Kinase</keyword>
<dbReference type="GO" id="GO:0005524">
    <property type="term" value="F:ATP binding"/>
    <property type="evidence" value="ECO:0007669"/>
    <property type="project" value="UniProtKB-KW"/>
</dbReference>
<dbReference type="Pfam" id="PF01584">
    <property type="entry name" value="CheW"/>
    <property type="match status" value="1"/>
</dbReference>
<dbReference type="GO" id="GO:0000155">
    <property type="term" value="F:phosphorelay sensor kinase activity"/>
    <property type="evidence" value="ECO:0007669"/>
    <property type="project" value="InterPro"/>
</dbReference>
<dbReference type="CDD" id="cd00731">
    <property type="entry name" value="CheA_reg"/>
    <property type="match status" value="1"/>
</dbReference>
<feature type="compositionally biased region" description="Polar residues" evidence="14">
    <location>
        <begin position="266"/>
        <end position="282"/>
    </location>
</feature>
<dbReference type="PANTHER" id="PTHR43395">
    <property type="entry name" value="SENSOR HISTIDINE KINASE CHEA"/>
    <property type="match status" value="1"/>
</dbReference>
<keyword evidence="6" id="KW-0808">Transferase</keyword>
<sequence>MIEQAIQAFVLEAEELLNDLEDMVLRLEEDASKANVDEIFRALHTIKGSGSMFAHTALSRFTHHFENAFELIRSGDLTVSQELIDLSLKSRDIMVQFLKLGGDGPEAEALLKSDRAEALICALSNLTGVEAAGGSTTSTTTKAEEEEGKVEECFDITFIPDTNALKNGMRPDLLIKELSELGMLEIAYQSHVPKLSDLAPDLSFVEWRLRLTTSAGLSAVEDVFIFADDADLKITRRAQHGGTAACCTSTVTSDESGLKGSKSEQSKPTANKSSTSAKNATVSQSKKAEQKSESIRVTSSRLDEMMDALGELVIAQARLDSVAAEIENQTLDTVVEEVQRLVTSLRDATLSIRMVPVDTVFGKFKRVVRDLSAELGKNIHLELEGGETEVDKNIIDRIGEPLVHMIRNSIDHGIETPEVRSGNGKPEQGTVWLSASQEGGEILISIEDDGKGLDAEAIRYRALERGLISEEEEYSEAALHQLIFEPGFSTAQVVSSVSGRGVGMDAVKTTIDELGGQVTVLSKAGLGSRITLRLPVTMAIIDGLRVRLGQSTFVIPLAAVEECVEMTSDMAAQDSGRRFIQIRSETVPFLNLDTLFGMMHAKEERQRVVIVRVDGARIGLVVDDILGQSQTVIKSLSAYHRDIPGLGGATILGDGSVALILDVSTLVRWAESDGARSKLMVA</sequence>
<evidence type="ECO:0000256" key="13">
    <source>
        <dbReference type="SAM" id="Coils"/>
    </source>
</evidence>
<evidence type="ECO:0000256" key="8">
    <source>
        <dbReference type="ARBA" id="ARBA00022777"/>
    </source>
</evidence>
<dbReference type="Pfam" id="PF02518">
    <property type="entry name" value="HATPase_c"/>
    <property type="match status" value="1"/>
</dbReference>
<dbReference type="SMART" id="SM00260">
    <property type="entry name" value="CheW"/>
    <property type="match status" value="1"/>
</dbReference>
<dbReference type="SMART" id="SM00073">
    <property type="entry name" value="HPT"/>
    <property type="match status" value="1"/>
</dbReference>
<keyword evidence="10" id="KW-0902">Two-component regulatory system</keyword>
<feature type="coiled-coil region" evidence="13">
    <location>
        <begin position="10"/>
        <end position="37"/>
    </location>
</feature>
<dbReference type="FunFam" id="2.30.30.40:FF:000048">
    <property type="entry name" value="Chemotaxis protein CheA, putative"/>
    <property type="match status" value="1"/>
</dbReference>
<evidence type="ECO:0000256" key="14">
    <source>
        <dbReference type="SAM" id="MobiDB-lite"/>
    </source>
</evidence>
<evidence type="ECO:0000313" key="18">
    <source>
        <dbReference type="EMBL" id="PUB16438.1"/>
    </source>
</evidence>
<dbReference type="RefSeq" id="WP_108386034.1">
    <property type="nucleotide sequence ID" value="NZ_QBUD01000003.1"/>
</dbReference>
<keyword evidence="4" id="KW-0145">Chemotaxis</keyword>
<dbReference type="Gene3D" id="1.20.120.160">
    <property type="entry name" value="HPT domain"/>
    <property type="match status" value="1"/>
</dbReference>
<dbReference type="InterPro" id="IPR036641">
    <property type="entry name" value="HPT_dom_sf"/>
</dbReference>
<dbReference type="Pfam" id="PF02895">
    <property type="entry name" value="H-kinase_dim"/>
    <property type="match status" value="1"/>
</dbReference>
<dbReference type="CDD" id="cd16916">
    <property type="entry name" value="HATPase_CheA-like"/>
    <property type="match status" value="1"/>
</dbReference>
<feature type="domain" description="HPt" evidence="17">
    <location>
        <begin position="1"/>
        <end position="101"/>
    </location>
</feature>
<evidence type="ECO:0000256" key="2">
    <source>
        <dbReference type="ARBA" id="ARBA00012438"/>
    </source>
</evidence>
<dbReference type="EC" id="2.7.13.3" evidence="2"/>
<keyword evidence="9" id="KW-0067">ATP-binding</keyword>
<dbReference type="Gene3D" id="1.10.287.560">
    <property type="entry name" value="Histidine kinase CheA-like, homodimeric domain"/>
    <property type="match status" value="1"/>
</dbReference>
<accession>A0A2T6KKE8</accession>
<dbReference type="InterPro" id="IPR051315">
    <property type="entry name" value="Bact_Chemotaxis_CheA"/>
</dbReference>
<dbReference type="InterPro" id="IPR004105">
    <property type="entry name" value="CheA-like_dim"/>
</dbReference>
<dbReference type="InterPro" id="IPR005467">
    <property type="entry name" value="His_kinase_dom"/>
</dbReference>
<dbReference type="AlphaFoldDB" id="A0A2T6KKE8"/>
<dbReference type="SMART" id="SM01231">
    <property type="entry name" value="H-kinase_dim"/>
    <property type="match status" value="1"/>
</dbReference>
<dbReference type="SUPFAM" id="SSF47226">
    <property type="entry name" value="Histidine-containing phosphotransfer domain, HPT domain"/>
    <property type="match status" value="1"/>
</dbReference>
<dbReference type="SUPFAM" id="SSF47384">
    <property type="entry name" value="Homodimeric domain of signal transducing histidine kinase"/>
    <property type="match status" value="1"/>
</dbReference>
<dbReference type="InterPro" id="IPR036061">
    <property type="entry name" value="CheW-like_dom_sf"/>
</dbReference>
<comment type="function">
    <text evidence="11">Involved in the transmission of sensory signals from the chemoreceptors to the flagellar motors. CheA is autophosphorylated; it can transfer its phosphate group to either CheB or CheY.</text>
</comment>
<feature type="domain" description="CheW-like" evidence="16">
    <location>
        <begin position="540"/>
        <end position="672"/>
    </location>
</feature>
<evidence type="ECO:0000259" key="15">
    <source>
        <dbReference type="PROSITE" id="PS50109"/>
    </source>
</evidence>
<dbReference type="InterPro" id="IPR036890">
    <property type="entry name" value="HATPase_C_sf"/>
</dbReference>
<keyword evidence="13" id="KW-0175">Coiled coil</keyword>
<dbReference type="Gene3D" id="2.30.30.40">
    <property type="entry name" value="SH3 Domains"/>
    <property type="match status" value="1"/>
</dbReference>
<dbReference type="PRINTS" id="PR00344">
    <property type="entry name" value="BCTRLSENSOR"/>
</dbReference>
<feature type="region of interest" description="Disordered" evidence="14">
    <location>
        <begin position="249"/>
        <end position="296"/>
    </location>
</feature>
<dbReference type="InterPro" id="IPR003594">
    <property type="entry name" value="HATPase_dom"/>
</dbReference>
<evidence type="ECO:0000256" key="6">
    <source>
        <dbReference type="ARBA" id="ARBA00022679"/>
    </source>
</evidence>
<dbReference type="PROSITE" id="PS50109">
    <property type="entry name" value="HIS_KIN"/>
    <property type="match status" value="1"/>
</dbReference>
<keyword evidence="7" id="KW-0547">Nucleotide-binding</keyword>
<feature type="modified residue" description="Phosphohistidine" evidence="12">
    <location>
        <position position="44"/>
    </location>
</feature>
<evidence type="ECO:0000259" key="17">
    <source>
        <dbReference type="PROSITE" id="PS50894"/>
    </source>
</evidence>
<evidence type="ECO:0000259" key="16">
    <source>
        <dbReference type="PROSITE" id="PS50851"/>
    </source>
</evidence>
<dbReference type="InterPro" id="IPR036097">
    <property type="entry name" value="HisK_dim/P_sf"/>
</dbReference>
<dbReference type="SUPFAM" id="SSF50341">
    <property type="entry name" value="CheW-like"/>
    <property type="match status" value="1"/>
</dbReference>
<dbReference type="PROSITE" id="PS50851">
    <property type="entry name" value="CHEW"/>
    <property type="match status" value="1"/>
</dbReference>
<name>A0A2T6KKE8_9RHOB</name>
<keyword evidence="19" id="KW-1185">Reference proteome</keyword>
<dbReference type="InterPro" id="IPR037006">
    <property type="entry name" value="CheA-like_homodim_sf"/>
</dbReference>
<dbReference type="SMART" id="SM00387">
    <property type="entry name" value="HATPase_c"/>
    <property type="match status" value="1"/>
</dbReference>
<dbReference type="FunFam" id="3.30.565.10:FF:000016">
    <property type="entry name" value="Chemotaxis protein CheA, putative"/>
    <property type="match status" value="1"/>
</dbReference>
<evidence type="ECO:0000256" key="10">
    <source>
        <dbReference type="ARBA" id="ARBA00023012"/>
    </source>
</evidence>
<dbReference type="CDD" id="cd00088">
    <property type="entry name" value="HPT"/>
    <property type="match status" value="1"/>
</dbReference>
<protein>
    <recommendedName>
        <fullName evidence="3">Chemotaxis protein CheA</fullName>
        <ecNumber evidence="2">2.7.13.3</ecNumber>
    </recommendedName>
</protein>
<comment type="catalytic activity">
    <reaction evidence="1">
        <text>ATP + protein L-histidine = ADP + protein N-phospho-L-histidine.</text>
        <dbReference type="EC" id="2.7.13.3"/>
    </reaction>
</comment>
<evidence type="ECO:0000313" key="19">
    <source>
        <dbReference type="Proteomes" id="UP000244523"/>
    </source>
</evidence>